<keyword evidence="6" id="KW-0479">Metal-binding</keyword>
<evidence type="ECO:0000256" key="9">
    <source>
        <dbReference type="ARBA" id="ARBA00023002"/>
    </source>
</evidence>
<keyword evidence="9" id="KW-0560">Oxidoreductase</keyword>
<dbReference type="Proteomes" id="UP000251891">
    <property type="component" value="Unassembled WGS sequence"/>
</dbReference>
<evidence type="ECO:0000256" key="18">
    <source>
        <dbReference type="ARBA" id="ARBA00046982"/>
    </source>
</evidence>
<dbReference type="GO" id="GO:0016042">
    <property type="term" value="P:lipid catabolic process"/>
    <property type="evidence" value="ECO:0007669"/>
    <property type="project" value="UniProtKB-KW"/>
</dbReference>
<evidence type="ECO:0000256" key="19">
    <source>
        <dbReference type="ARBA" id="ARBA00047853"/>
    </source>
</evidence>
<evidence type="ECO:0000256" key="17">
    <source>
        <dbReference type="ARBA" id="ARBA00030944"/>
    </source>
</evidence>
<comment type="subcellular location">
    <subcellularLocation>
        <location evidence="2">Membrane</location>
    </subcellularLocation>
</comment>
<gene>
    <name evidence="22" type="ORF">DPM19_05015</name>
</gene>
<dbReference type="AlphaFoldDB" id="A0A365HB45"/>
<feature type="domain" description="Rieske" evidence="21">
    <location>
        <begin position="12"/>
        <end position="117"/>
    </location>
</feature>
<evidence type="ECO:0000256" key="10">
    <source>
        <dbReference type="ARBA" id="ARBA00023004"/>
    </source>
</evidence>
<dbReference type="Pfam" id="PF19298">
    <property type="entry name" value="KshA_C"/>
    <property type="match status" value="1"/>
</dbReference>
<keyword evidence="23" id="KW-1185">Reference proteome</keyword>
<dbReference type="Gene3D" id="3.90.380.10">
    <property type="entry name" value="Naphthalene 1,2-dioxygenase Alpha Subunit, Chain A, domain 1"/>
    <property type="match status" value="1"/>
</dbReference>
<name>A0A365HB45_9ACTN</name>
<dbReference type="PANTHER" id="PTHR21266:SF32">
    <property type="entry name" value="CHOLESTEROL 7-DESATURASE NVD"/>
    <property type="match status" value="1"/>
</dbReference>
<dbReference type="GO" id="GO:0005737">
    <property type="term" value="C:cytoplasm"/>
    <property type="evidence" value="ECO:0007669"/>
    <property type="project" value="TreeGrafter"/>
</dbReference>
<evidence type="ECO:0000256" key="7">
    <source>
        <dbReference type="ARBA" id="ARBA00022963"/>
    </source>
</evidence>
<dbReference type="SUPFAM" id="SSF55961">
    <property type="entry name" value="Bet v1-like"/>
    <property type="match status" value="1"/>
</dbReference>
<dbReference type="InterPro" id="IPR017941">
    <property type="entry name" value="Rieske_2Fe-2S"/>
</dbReference>
<evidence type="ECO:0000256" key="20">
    <source>
        <dbReference type="ARBA" id="ARBA00049548"/>
    </source>
</evidence>
<sequence length="327" mass="36930">MGRFPFPIPNGWFAVSRSDELEPGQVRPIHYFGKDLALYRTADGEARVVDAYCPHLGANLAHGGVVAGPLLECPFHAWRFDGVTGRCLEVPYSDAAISEQARIRAYPVHEQYGLIFAWHHLGGAAPFIEFPQMPEFDDDEWTAPVHHLLEIATCCQEMAENNADYVHFRYVHGTQDIPGGEVDYDGFVKIVTERQEFQGREKVYALDFSRRSYGLGLGALRLKGVMSFISSVSPIDAEHVRVHWVFTMPKSMEPFATKMIDAFIKGINEDIPIWEHKRYVDKPLLIKGDGPITEFRHWAKQFYGEDVPAEPFVPLRLRRAAAAVAEG</sequence>
<comment type="caution">
    <text evidence="22">The sequence shown here is derived from an EMBL/GenBank/DDBJ whole genome shotgun (WGS) entry which is preliminary data.</text>
</comment>
<comment type="pathway">
    <text evidence="3">Hormone biosynthesis.</text>
</comment>
<evidence type="ECO:0000256" key="13">
    <source>
        <dbReference type="ARBA" id="ARBA00023221"/>
    </source>
</evidence>
<comment type="cofactor">
    <cofactor evidence="1">
        <name>Fe cation</name>
        <dbReference type="ChEBI" id="CHEBI:24875"/>
    </cofactor>
</comment>
<evidence type="ECO:0000256" key="1">
    <source>
        <dbReference type="ARBA" id="ARBA00001962"/>
    </source>
</evidence>
<reference evidence="22 23" key="1">
    <citation type="submission" date="2018-06" db="EMBL/GenBank/DDBJ databases">
        <title>Actinomadura craniellae sp. nov. isolated from marine sponge Craniella sp.</title>
        <authorList>
            <person name="Li L."/>
            <person name="Xu Q.H."/>
            <person name="Lin H.W."/>
            <person name="Lu Y.H."/>
        </authorList>
    </citation>
    <scope>NUCLEOTIDE SEQUENCE [LARGE SCALE GENOMIC DNA]</scope>
    <source>
        <strain evidence="22 23">LHW63021</strain>
    </source>
</reference>
<dbReference type="InterPro" id="IPR050584">
    <property type="entry name" value="Cholesterol_7-desaturase"/>
</dbReference>
<keyword evidence="4" id="KW-0812">Transmembrane</keyword>
<dbReference type="RefSeq" id="WP_111863598.1">
    <property type="nucleotide sequence ID" value="NZ_QLYX01000002.1"/>
</dbReference>
<dbReference type="PANTHER" id="PTHR21266">
    <property type="entry name" value="IRON-SULFUR DOMAIN CONTAINING PROTEIN"/>
    <property type="match status" value="1"/>
</dbReference>
<dbReference type="GO" id="GO:0051537">
    <property type="term" value="F:2 iron, 2 sulfur cluster binding"/>
    <property type="evidence" value="ECO:0007669"/>
    <property type="project" value="UniProtKB-KW"/>
</dbReference>
<evidence type="ECO:0000256" key="5">
    <source>
        <dbReference type="ARBA" id="ARBA00022714"/>
    </source>
</evidence>
<dbReference type="EMBL" id="QLYX01000002">
    <property type="protein sequence ID" value="RAY16259.1"/>
    <property type="molecule type" value="Genomic_DNA"/>
</dbReference>
<protein>
    <recommendedName>
        <fullName evidence="16">cholesterol 7-desaturase</fullName>
        <ecNumber evidence="16">1.14.19.21</ecNumber>
    </recommendedName>
    <alternativeName>
        <fullName evidence="17">Rieske-type oxygenase</fullName>
    </alternativeName>
</protein>
<evidence type="ECO:0000256" key="6">
    <source>
        <dbReference type="ARBA" id="ARBA00022723"/>
    </source>
</evidence>
<keyword evidence="11" id="KW-0411">Iron-sulfur</keyword>
<comment type="subunit">
    <text evidence="18">Homotrimer. The two-component system 3-ketosteroid-9-alpha-monooxygenase is composed of an oxygenase component KshA and a reductase component KshB.</text>
</comment>
<keyword evidence="10" id="KW-0408">Iron</keyword>
<dbReference type="GO" id="GO:0046872">
    <property type="term" value="F:metal ion binding"/>
    <property type="evidence" value="ECO:0007669"/>
    <property type="project" value="UniProtKB-KW"/>
</dbReference>
<evidence type="ECO:0000256" key="12">
    <source>
        <dbReference type="ARBA" id="ARBA00023136"/>
    </source>
</evidence>
<keyword evidence="12" id="KW-0472">Membrane</keyword>
<keyword evidence="13" id="KW-0443">Lipid metabolism</keyword>
<evidence type="ECO:0000256" key="8">
    <source>
        <dbReference type="ARBA" id="ARBA00022989"/>
    </source>
</evidence>
<evidence type="ECO:0000256" key="16">
    <source>
        <dbReference type="ARBA" id="ARBA00026095"/>
    </source>
</evidence>
<comment type="pathway">
    <text evidence="14">Steroid hormone biosynthesis; dafachronic acid biosynthesis.</text>
</comment>
<keyword evidence="13" id="KW-0753">Steroid metabolism</keyword>
<evidence type="ECO:0000256" key="4">
    <source>
        <dbReference type="ARBA" id="ARBA00022692"/>
    </source>
</evidence>
<keyword evidence="8" id="KW-1133">Transmembrane helix</keyword>
<accession>A0A365HB45</accession>
<comment type="similarity">
    <text evidence="15">Belongs to the cholesterol 7-desaturase family.</text>
</comment>
<evidence type="ECO:0000256" key="14">
    <source>
        <dbReference type="ARBA" id="ARBA00025712"/>
    </source>
</evidence>
<comment type="catalytic activity">
    <reaction evidence="19">
        <text>cholesterol + NADH + O2 + H(+) = 7-dehydrocholesterol + NAD(+) + 2 H2O</text>
        <dbReference type="Rhea" id="RHEA:51644"/>
        <dbReference type="ChEBI" id="CHEBI:15377"/>
        <dbReference type="ChEBI" id="CHEBI:15378"/>
        <dbReference type="ChEBI" id="CHEBI:15379"/>
        <dbReference type="ChEBI" id="CHEBI:16113"/>
        <dbReference type="ChEBI" id="CHEBI:17759"/>
        <dbReference type="ChEBI" id="CHEBI:57540"/>
        <dbReference type="ChEBI" id="CHEBI:57945"/>
        <dbReference type="EC" id="1.14.19.21"/>
    </reaction>
    <physiologicalReaction direction="left-to-right" evidence="19">
        <dbReference type="Rhea" id="RHEA:51645"/>
    </physiologicalReaction>
</comment>
<organism evidence="22 23">
    <name type="scientific">Actinomadura craniellae</name>
    <dbReference type="NCBI Taxonomy" id="2231787"/>
    <lineage>
        <taxon>Bacteria</taxon>
        <taxon>Bacillati</taxon>
        <taxon>Actinomycetota</taxon>
        <taxon>Actinomycetes</taxon>
        <taxon>Streptosporangiales</taxon>
        <taxon>Thermomonosporaceae</taxon>
        <taxon>Actinomadura</taxon>
    </lineage>
</organism>
<evidence type="ECO:0000256" key="3">
    <source>
        <dbReference type="ARBA" id="ARBA00004972"/>
    </source>
</evidence>
<evidence type="ECO:0000256" key="15">
    <source>
        <dbReference type="ARBA" id="ARBA00025729"/>
    </source>
</evidence>
<dbReference type="InterPro" id="IPR036922">
    <property type="entry name" value="Rieske_2Fe-2S_sf"/>
</dbReference>
<comment type="catalytic activity">
    <reaction evidence="20">
        <text>cholesterol + NADPH + O2 + H(+) = 7-dehydrocholesterol + NADP(+) + 2 H2O</text>
        <dbReference type="Rhea" id="RHEA:45024"/>
        <dbReference type="ChEBI" id="CHEBI:15377"/>
        <dbReference type="ChEBI" id="CHEBI:15378"/>
        <dbReference type="ChEBI" id="CHEBI:15379"/>
        <dbReference type="ChEBI" id="CHEBI:16113"/>
        <dbReference type="ChEBI" id="CHEBI:17759"/>
        <dbReference type="ChEBI" id="CHEBI:57783"/>
        <dbReference type="ChEBI" id="CHEBI:58349"/>
        <dbReference type="EC" id="1.14.19.21"/>
    </reaction>
    <physiologicalReaction direction="left-to-right" evidence="20">
        <dbReference type="Rhea" id="RHEA:45025"/>
    </physiologicalReaction>
</comment>
<evidence type="ECO:0000259" key="21">
    <source>
        <dbReference type="PROSITE" id="PS51296"/>
    </source>
</evidence>
<dbReference type="GO" id="GO:0004497">
    <property type="term" value="F:monooxygenase activity"/>
    <property type="evidence" value="ECO:0007669"/>
    <property type="project" value="UniProtKB-ARBA"/>
</dbReference>
<keyword evidence="5" id="KW-0001">2Fe-2S</keyword>
<keyword evidence="7" id="KW-0442">Lipid degradation</keyword>
<dbReference type="InterPro" id="IPR045605">
    <property type="entry name" value="KshA-like_C"/>
</dbReference>
<dbReference type="GO" id="GO:0016020">
    <property type="term" value="C:membrane"/>
    <property type="evidence" value="ECO:0007669"/>
    <property type="project" value="UniProtKB-SubCell"/>
</dbReference>
<dbReference type="CDD" id="cd03469">
    <property type="entry name" value="Rieske_RO_Alpha_N"/>
    <property type="match status" value="1"/>
</dbReference>
<dbReference type="Pfam" id="PF00355">
    <property type="entry name" value="Rieske"/>
    <property type="match status" value="1"/>
</dbReference>
<dbReference type="OrthoDB" id="5243643at2"/>
<dbReference type="Gene3D" id="2.102.10.10">
    <property type="entry name" value="Rieske [2Fe-2S] iron-sulphur domain"/>
    <property type="match status" value="1"/>
</dbReference>
<proteinExistence type="inferred from homology"/>
<dbReference type="EC" id="1.14.19.21" evidence="16"/>
<evidence type="ECO:0000256" key="2">
    <source>
        <dbReference type="ARBA" id="ARBA00004370"/>
    </source>
</evidence>
<dbReference type="GO" id="GO:0008203">
    <property type="term" value="P:cholesterol metabolic process"/>
    <property type="evidence" value="ECO:0007669"/>
    <property type="project" value="InterPro"/>
</dbReference>
<evidence type="ECO:0000256" key="11">
    <source>
        <dbReference type="ARBA" id="ARBA00023014"/>
    </source>
</evidence>
<evidence type="ECO:0000313" key="22">
    <source>
        <dbReference type="EMBL" id="RAY16259.1"/>
    </source>
</evidence>
<evidence type="ECO:0000313" key="23">
    <source>
        <dbReference type="Proteomes" id="UP000251891"/>
    </source>
</evidence>
<dbReference type="PROSITE" id="PS51296">
    <property type="entry name" value="RIESKE"/>
    <property type="match status" value="1"/>
</dbReference>
<dbReference type="GO" id="GO:0170056">
    <property type="term" value="F:cholesterol 7-desaturase [NAD(P)H] activity"/>
    <property type="evidence" value="ECO:0007669"/>
    <property type="project" value="UniProtKB-EC"/>
</dbReference>
<dbReference type="SUPFAM" id="SSF50022">
    <property type="entry name" value="ISP domain"/>
    <property type="match status" value="1"/>
</dbReference>